<keyword evidence="2" id="KW-1185">Reference proteome</keyword>
<proteinExistence type="predicted"/>
<gene>
    <name evidence="1" type="ORF">NQ176_g11308</name>
</gene>
<evidence type="ECO:0000313" key="2">
    <source>
        <dbReference type="Proteomes" id="UP001143910"/>
    </source>
</evidence>
<reference evidence="1" key="1">
    <citation type="submission" date="2022-08" db="EMBL/GenBank/DDBJ databases">
        <title>Genome Sequence of Lecanicillium fungicola.</title>
        <authorList>
            <person name="Buettner E."/>
        </authorList>
    </citation>
    <scope>NUCLEOTIDE SEQUENCE</scope>
    <source>
        <strain evidence="1">Babe33</strain>
    </source>
</reference>
<organism evidence="1 2">
    <name type="scientific">Zarea fungicola</name>
    <dbReference type="NCBI Taxonomy" id="93591"/>
    <lineage>
        <taxon>Eukaryota</taxon>
        <taxon>Fungi</taxon>
        <taxon>Dikarya</taxon>
        <taxon>Ascomycota</taxon>
        <taxon>Pezizomycotina</taxon>
        <taxon>Sordariomycetes</taxon>
        <taxon>Hypocreomycetidae</taxon>
        <taxon>Hypocreales</taxon>
        <taxon>Cordycipitaceae</taxon>
        <taxon>Zarea</taxon>
    </lineage>
</organism>
<protein>
    <submittedName>
        <fullName evidence="1">Uncharacterized protein</fullName>
    </submittedName>
</protein>
<dbReference type="Proteomes" id="UP001143910">
    <property type="component" value="Unassembled WGS sequence"/>
</dbReference>
<evidence type="ECO:0000313" key="1">
    <source>
        <dbReference type="EMBL" id="KAJ2956620.1"/>
    </source>
</evidence>
<comment type="caution">
    <text evidence="1">The sequence shown here is derived from an EMBL/GenBank/DDBJ whole genome shotgun (WGS) entry which is preliminary data.</text>
</comment>
<dbReference type="EMBL" id="JANJQO010003732">
    <property type="protein sequence ID" value="KAJ2956620.1"/>
    <property type="molecule type" value="Genomic_DNA"/>
</dbReference>
<accession>A0ACC1MBS5</accession>
<sequence>MAPQPKYWNEYDDGSEAGDADDGYAIYINPDDDTSFPGMDYFNAMVTMPYHKIRGWFKPKDQRERRPLLADDSINRRPSYGGYSSTGGHTDSDEEAGYSSSDGIPTEGYVTHYAAFPSINEQQMRQYRERVLFWGTIGSFVVSYILMAVAAILISAGKRKLRVEVDVGVTVGVMVSLFCSCAGLGMTLYRQDKLSVITRLLVWLSFTASCLINGMLLILVVGNTP</sequence>
<name>A0ACC1MBS5_9HYPO</name>